<reference evidence="2 3" key="1">
    <citation type="submission" date="2017-03" db="EMBL/GenBank/DDBJ databases">
        <title>Genome Survey of Euroglyphus maynei.</title>
        <authorList>
            <person name="Arlian L.G."/>
            <person name="Morgan M.S."/>
            <person name="Rider S.D."/>
        </authorList>
    </citation>
    <scope>NUCLEOTIDE SEQUENCE [LARGE SCALE GENOMIC DNA]</scope>
    <source>
        <strain evidence="2">Arlian Lab</strain>
        <tissue evidence="2">Whole body</tissue>
    </source>
</reference>
<keyword evidence="1" id="KW-1133">Transmembrane helix</keyword>
<accession>A0A1Y3AQQ6</accession>
<keyword evidence="1" id="KW-0472">Membrane</keyword>
<name>A0A1Y3AQQ6_EURMA</name>
<evidence type="ECO:0000313" key="3">
    <source>
        <dbReference type="Proteomes" id="UP000194236"/>
    </source>
</evidence>
<comment type="caution">
    <text evidence="2">The sequence shown here is derived from an EMBL/GenBank/DDBJ whole genome shotgun (WGS) entry which is preliminary data.</text>
</comment>
<keyword evidence="3" id="KW-1185">Reference proteome</keyword>
<proteinExistence type="predicted"/>
<dbReference type="AlphaFoldDB" id="A0A1Y3AQQ6"/>
<sequence>MKTNDLIRNISYVLGCDERRSLLNMNRYCIQTASEKRLSQCHNIIKRFAIRLQTRYLYFKLSLYSFYLWIDSWFTSRSSSSSLIC</sequence>
<evidence type="ECO:0000256" key="1">
    <source>
        <dbReference type="SAM" id="Phobius"/>
    </source>
</evidence>
<evidence type="ECO:0000313" key="2">
    <source>
        <dbReference type="EMBL" id="OTF70154.1"/>
    </source>
</evidence>
<dbReference type="Proteomes" id="UP000194236">
    <property type="component" value="Unassembled WGS sequence"/>
</dbReference>
<organism evidence="2 3">
    <name type="scientific">Euroglyphus maynei</name>
    <name type="common">Mayne's house dust mite</name>
    <dbReference type="NCBI Taxonomy" id="6958"/>
    <lineage>
        <taxon>Eukaryota</taxon>
        <taxon>Metazoa</taxon>
        <taxon>Ecdysozoa</taxon>
        <taxon>Arthropoda</taxon>
        <taxon>Chelicerata</taxon>
        <taxon>Arachnida</taxon>
        <taxon>Acari</taxon>
        <taxon>Acariformes</taxon>
        <taxon>Sarcoptiformes</taxon>
        <taxon>Astigmata</taxon>
        <taxon>Psoroptidia</taxon>
        <taxon>Analgoidea</taxon>
        <taxon>Pyroglyphidae</taxon>
        <taxon>Pyroglyphinae</taxon>
        <taxon>Euroglyphus</taxon>
    </lineage>
</organism>
<gene>
    <name evidence="2" type="ORF">BLA29_014410</name>
</gene>
<keyword evidence="1" id="KW-0812">Transmembrane</keyword>
<protein>
    <submittedName>
        <fullName evidence="2">Uncharacterized protein</fullName>
    </submittedName>
</protein>
<feature type="transmembrane region" description="Helical" evidence="1">
    <location>
        <begin position="56"/>
        <end position="74"/>
    </location>
</feature>
<dbReference type="EMBL" id="MUJZ01067051">
    <property type="protein sequence ID" value="OTF70154.1"/>
    <property type="molecule type" value="Genomic_DNA"/>
</dbReference>